<dbReference type="OrthoDB" id="2313070at2"/>
<dbReference type="InterPro" id="IPR037914">
    <property type="entry name" value="SpoVT-AbrB_sf"/>
</dbReference>
<dbReference type="AlphaFoldDB" id="A0A0K2LE91"/>
<dbReference type="Gene3D" id="2.10.260.10">
    <property type="match status" value="1"/>
</dbReference>
<evidence type="ECO:0000313" key="1">
    <source>
        <dbReference type="EMBL" id="ALB29621.1"/>
    </source>
</evidence>
<gene>
    <name evidence="1" type="ORF">JP39_09790</name>
</gene>
<protein>
    <submittedName>
        <fullName evidence="1">AbrB family transcriptional regulator</fullName>
    </submittedName>
</protein>
<dbReference type="RefSeq" id="WP_041501252.1">
    <property type="nucleotide sequence ID" value="NZ_BJDV01000005.1"/>
</dbReference>
<dbReference type="SUPFAM" id="SSF89447">
    <property type="entry name" value="AbrB/MazE/MraZ-like"/>
    <property type="match status" value="1"/>
</dbReference>
<dbReference type="Proteomes" id="UP000061546">
    <property type="component" value="Chromosome"/>
</dbReference>
<name>A0A0K2LE91_9LACO</name>
<proteinExistence type="predicted"/>
<dbReference type="KEGG" id="lhi:JP39_09790"/>
<accession>A0A0K2LE91</accession>
<keyword evidence="2" id="KW-1185">Reference proteome</keyword>
<organism evidence="1 2">
    <name type="scientific">Companilactobacillus heilongjiangensis</name>
    <dbReference type="NCBI Taxonomy" id="1074467"/>
    <lineage>
        <taxon>Bacteria</taxon>
        <taxon>Bacillati</taxon>
        <taxon>Bacillota</taxon>
        <taxon>Bacilli</taxon>
        <taxon>Lactobacillales</taxon>
        <taxon>Lactobacillaceae</taxon>
        <taxon>Companilactobacillus</taxon>
    </lineage>
</organism>
<dbReference type="EMBL" id="CP012559">
    <property type="protein sequence ID" value="ALB29621.1"/>
    <property type="molecule type" value="Genomic_DNA"/>
</dbReference>
<evidence type="ECO:0000313" key="2">
    <source>
        <dbReference type="Proteomes" id="UP000061546"/>
    </source>
</evidence>
<reference evidence="1 2" key="1">
    <citation type="submission" date="2015-08" db="EMBL/GenBank/DDBJ databases">
        <title>Genomic sequence of Lactobacillus heilongjiangensis DSM 28069, isolated from Chinese traditional pickle.</title>
        <authorList>
            <person name="Jiang X."/>
            <person name="Zheng B."/>
            <person name="Cheng H."/>
        </authorList>
    </citation>
    <scope>NUCLEOTIDE SEQUENCE [LARGE SCALE GENOMIC DNA]</scope>
    <source>
        <strain evidence="1 2">DSM 28069</strain>
    </source>
</reference>
<sequence length="84" mass="9816">MINSESLNQKVKMFKNGNSYAFRMSKKDCEFMKVDEGTKFEKTVSPDGKEITFKKVESATPNILEIANNIYDEHEYLMKRLENL</sequence>